<keyword evidence="3" id="KW-1185">Reference proteome</keyword>
<dbReference type="AlphaFoldDB" id="A0A9D4U276"/>
<comment type="caution">
    <text evidence="2">The sequence shown here is derived from an EMBL/GenBank/DDBJ whole genome shotgun (WGS) entry which is preliminary data.</text>
</comment>
<reference evidence="2" key="1">
    <citation type="submission" date="2021-01" db="EMBL/GenBank/DDBJ databases">
        <title>Adiantum capillus-veneris genome.</title>
        <authorList>
            <person name="Fang Y."/>
            <person name="Liao Q."/>
        </authorList>
    </citation>
    <scope>NUCLEOTIDE SEQUENCE</scope>
    <source>
        <strain evidence="2">H3</strain>
        <tissue evidence="2">Leaf</tissue>
    </source>
</reference>
<evidence type="ECO:0000313" key="2">
    <source>
        <dbReference type="EMBL" id="KAI5059972.1"/>
    </source>
</evidence>
<evidence type="ECO:0000313" key="3">
    <source>
        <dbReference type="Proteomes" id="UP000886520"/>
    </source>
</evidence>
<dbReference type="Proteomes" id="UP000886520">
    <property type="component" value="Chromosome 24"/>
</dbReference>
<dbReference type="EMBL" id="JABFUD020000024">
    <property type="protein sequence ID" value="KAI5059972.1"/>
    <property type="molecule type" value="Genomic_DNA"/>
</dbReference>
<keyword evidence="1" id="KW-0175">Coiled coil</keyword>
<proteinExistence type="predicted"/>
<organism evidence="2 3">
    <name type="scientific">Adiantum capillus-veneris</name>
    <name type="common">Maidenhair fern</name>
    <dbReference type="NCBI Taxonomy" id="13818"/>
    <lineage>
        <taxon>Eukaryota</taxon>
        <taxon>Viridiplantae</taxon>
        <taxon>Streptophyta</taxon>
        <taxon>Embryophyta</taxon>
        <taxon>Tracheophyta</taxon>
        <taxon>Polypodiopsida</taxon>
        <taxon>Polypodiidae</taxon>
        <taxon>Polypodiales</taxon>
        <taxon>Pteridineae</taxon>
        <taxon>Pteridaceae</taxon>
        <taxon>Vittarioideae</taxon>
        <taxon>Adiantum</taxon>
    </lineage>
</organism>
<feature type="coiled-coil region" evidence="1">
    <location>
        <begin position="15"/>
        <end position="49"/>
    </location>
</feature>
<accession>A0A9D4U276</accession>
<name>A0A9D4U276_ADICA</name>
<evidence type="ECO:0000256" key="1">
    <source>
        <dbReference type="SAM" id="Coils"/>
    </source>
</evidence>
<protein>
    <submittedName>
        <fullName evidence="2">Uncharacterized protein</fullName>
    </submittedName>
</protein>
<gene>
    <name evidence="2" type="ORF">GOP47_0024392</name>
</gene>
<sequence length="98" mass="10727">MESQEVDLASQGETLAGLQLKVLELETQLDTTRRELALAQNKLTKYNKKFVPLAEEDIVAATANLNAFMSTSSNSASIGFGELCLNEILTDLTQHVEL</sequence>